<proteinExistence type="predicted"/>
<protein>
    <submittedName>
        <fullName evidence="1">Uncharacterized protein</fullName>
    </submittedName>
</protein>
<dbReference type="EMBL" id="GL883080">
    <property type="protein sequence ID" value="EGF89471.1"/>
    <property type="molecule type" value="Genomic_DNA"/>
</dbReference>
<evidence type="ECO:0000313" key="2">
    <source>
        <dbReference type="Proteomes" id="UP000006512"/>
    </source>
</evidence>
<dbReference type="Proteomes" id="UP000006512">
    <property type="component" value="Unassembled WGS sequence"/>
</dbReference>
<accession>F4QRV1</accession>
<evidence type="ECO:0000313" key="1">
    <source>
        <dbReference type="EMBL" id="EGF89471.1"/>
    </source>
</evidence>
<organism evidence="1 2">
    <name type="scientific">Asticcacaulis biprosthecium C19</name>
    <dbReference type="NCBI Taxonomy" id="715226"/>
    <lineage>
        <taxon>Bacteria</taxon>
        <taxon>Pseudomonadati</taxon>
        <taxon>Pseudomonadota</taxon>
        <taxon>Alphaproteobacteria</taxon>
        <taxon>Caulobacterales</taxon>
        <taxon>Caulobacteraceae</taxon>
        <taxon>Asticcacaulis</taxon>
    </lineage>
</organism>
<dbReference type="STRING" id="715226.ABI_38840"/>
<dbReference type="HOGENOM" id="CLU_3323876_0_0_5"/>
<sequence length="38" mass="4113">MNAVGVSAAVSMVWLPVLFFDHEPHEQHELQGLIAPAA</sequence>
<keyword evidence="2" id="KW-1185">Reference proteome</keyword>
<reference evidence="2" key="1">
    <citation type="submission" date="2011-03" db="EMBL/GenBank/DDBJ databases">
        <title>Draft genome sequence of Brevundimonas diminuta.</title>
        <authorList>
            <person name="Brown P.J.B."/>
            <person name="Buechlein A."/>
            <person name="Hemmerich C."/>
            <person name="Brun Y.V."/>
        </authorList>
    </citation>
    <scope>NUCLEOTIDE SEQUENCE [LARGE SCALE GENOMIC DNA]</scope>
    <source>
        <strain evidence="2">C19</strain>
    </source>
</reference>
<dbReference type="AlphaFoldDB" id="F4QRV1"/>
<name>F4QRV1_9CAUL</name>
<gene>
    <name evidence="1" type="ORF">ABI_38840</name>
</gene>